<keyword evidence="1" id="KW-0106">Calcium</keyword>
<dbReference type="SUPFAM" id="SSF47473">
    <property type="entry name" value="EF-hand"/>
    <property type="match status" value="1"/>
</dbReference>
<name>A0A1R2BMH9_9CILI</name>
<comment type="caution">
    <text evidence="4">The sequence shown here is derived from an EMBL/GenBank/DDBJ whole genome shotgun (WGS) entry which is preliminary data.</text>
</comment>
<dbReference type="AlphaFoldDB" id="A0A1R2BMH9"/>
<sequence length="484" mass="54742">MEPATIVSSTKWLESLKSQNWKHHLENPTDEASQAYSTTITFIASTILSKLETLHDHTEPEISALLKTLQTEFPAFLNNFITPKPTPIENLIQTQAIVEEKSISLEEAKDPQLGDDDDLQENVPYNEKHEANEEAVANLFARVLRIFTIGGRSLTELYQSLDISKDGKVTVQELRAELLRHDNSITIEECQAVFDILDGNKDGFITSEELSKRIKLIQDKAEAEAKDPLAHMVFSNPLDPNLIHGNVSVMLLRAQGLKAGTHAVKIRIIDNLEYTTNDTLEVNPTFNFRCEFFFENKRQGELPTTIEFDLLNKGKLEGTGTFQWQKAMKAPNEFSFKVKAEAKTSTGQLRGSLFFQVQWTPIVVKAYSEMEIQKLSNLKKNAEEYKKAISTLDKAEGKEDAQNFLQAADKRYEYEVPRFIEAPNLQGKPGAYVYMVKKSVKIVQKAITDTKEKDASNKKKKLNTDLIQAVAASKIQQAWKTKKK</sequence>
<dbReference type="CDD" id="cd00051">
    <property type="entry name" value="EFh"/>
    <property type="match status" value="1"/>
</dbReference>
<keyword evidence="5" id="KW-1185">Reference proteome</keyword>
<dbReference type="OrthoDB" id="186625at2759"/>
<dbReference type="EMBL" id="MPUH01000547">
    <property type="protein sequence ID" value="OMJ77956.1"/>
    <property type="molecule type" value="Genomic_DNA"/>
</dbReference>
<feature type="domain" description="EF-hand" evidence="3">
    <location>
        <begin position="185"/>
        <end position="220"/>
    </location>
</feature>
<organism evidence="4 5">
    <name type="scientific">Stentor coeruleus</name>
    <dbReference type="NCBI Taxonomy" id="5963"/>
    <lineage>
        <taxon>Eukaryota</taxon>
        <taxon>Sar</taxon>
        <taxon>Alveolata</taxon>
        <taxon>Ciliophora</taxon>
        <taxon>Postciliodesmatophora</taxon>
        <taxon>Heterotrichea</taxon>
        <taxon>Heterotrichida</taxon>
        <taxon>Stentoridae</taxon>
        <taxon>Stentor</taxon>
    </lineage>
</organism>
<evidence type="ECO:0000256" key="1">
    <source>
        <dbReference type="ARBA" id="ARBA00022837"/>
    </source>
</evidence>
<dbReference type="Gene3D" id="1.10.238.10">
    <property type="entry name" value="EF-hand"/>
    <property type="match status" value="1"/>
</dbReference>
<evidence type="ECO:0000313" key="5">
    <source>
        <dbReference type="Proteomes" id="UP000187209"/>
    </source>
</evidence>
<dbReference type="SMART" id="SM00054">
    <property type="entry name" value="EFh"/>
    <property type="match status" value="1"/>
</dbReference>
<dbReference type="InterPro" id="IPR011992">
    <property type="entry name" value="EF-hand-dom_pair"/>
</dbReference>
<dbReference type="InterPro" id="IPR002048">
    <property type="entry name" value="EF_hand_dom"/>
</dbReference>
<reference evidence="4 5" key="1">
    <citation type="submission" date="2016-11" db="EMBL/GenBank/DDBJ databases">
        <title>The macronuclear genome of Stentor coeruleus: a giant cell with tiny introns.</title>
        <authorList>
            <person name="Slabodnick M."/>
            <person name="Ruby J.G."/>
            <person name="Reiff S.B."/>
            <person name="Swart E.C."/>
            <person name="Gosai S."/>
            <person name="Prabakaran S."/>
            <person name="Witkowska E."/>
            <person name="Larue G.E."/>
            <person name="Fisher S."/>
            <person name="Freeman R.M."/>
            <person name="Gunawardena J."/>
            <person name="Chu W."/>
            <person name="Stover N.A."/>
            <person name="Gregory B.D."/>
            <person name="Nowacki M."/>
            <person name="Derisi J."/>
            <person name="Roy S.W."/>
            <person name="Marshall W.F."/>
            <person name="Sood P."/>
        </authorList>
    </citation>
    <scope>NUCLEOTIDE SEQUENCE [LARGE SCALE GENOMIC DNA]</scope>
    <source>
        <strain evidence="4">WM001</strain>
    </source>
</reference>
<accession>A0A1R2BMH9</accession>
<dbReference type="InterPro" id="IPR018247">
    <property type="entry name" value="EF_Hand_1_Ca_BS"/>
</dbReference>
<dbReference type="Proteomes" id="UP000187209">
    <property type="component" value="Unassembled WGS sequence"/>
</dbReference>
<evidence type="ECO:0000259" key="3">
    <source>
        <dbReference type="PROSITE" id="PS50222"/>
    </source>
</evidence>
<dbReference type="Pfam" id="PF13499">
    <property type="entry name" value="EF-hand_7"/>
    <property type="match status" value="1"/>
</dbReference>
<dbReference type="PROSITE" id="PS00018">
    <property type="entry name" value="EF_HAND_1"/>
    <property type="match status" value="2"/>
</dbReference>
<evidence type="ECO:0000313" key="4">
    <source>
        <dbReference type="EMBL" id="OMJ77956.1"/>
    </source>
</evidence>
<keyword evidence="2" id="KW-0175">Coiled coil</keyword>
<feature type="coiled-coil region" evidence="2">
    <location>
        <begin position="368"/>
        <end position="398"/>
    </location>
</feature>
<dbReference type="GO" id="GO:0005509">
    <property type="term" value="F:calcium ion binding"/>
    <property type="evidence" value="ECO:0007669"/>
    <property type="project" value="InterPro"/>
</dbReference>
<protein>
    <recommendedName>
        <fullName evidence="3">EF-hand domain-containing protein</fullName>
    </recommendedName>
</protein>
<proteinExistence type="predicted"/>
<gene>
    <name evidence="4" type="ORF">SteCoe_22350</name>
</gene>
<dbReference type="PROSITE" id="PS50222">
    <property type="entry name" value="EF_HAND_2"/>
    <property type="match status" value="1"/>
</dbReference>
<evidence type="ECO:0000256" key="2">
    <source>
        <dbReference type="SAM" id="Coils"/>
    </source>
</evidence>